<dbReference type="EMBL" id="LT598458">
    <property type="protein sequence ID" value="SCU91261.1"/>
    <property type="molecule type" value="Genomic_DNA"/>
</dbReference>
<evidence type="ECO:0000256" key="1">
    <source>
        <dbReference type="ARBA" id="ARBA00004141"/>
    </source>
</evidence>
<dbReference type="SUPFAM" id="SSF81665">
    <property type="entry name" value="Calcium ATPase, transmembrane domain M"/>
    <property type="match status" value="1"/>
</dbReference>
<evidence type="ECO:0000256" key="9">
    <source>
        <dbReference type="ARBA" id="ARBA00023136"/>
    </source>
</evidence>
<keyword evidence="3 10" id="KW-0812">Transmembrane</keyword>
<dbReference type="PANTHER" id="PTHR43520:SF32">
    <property type="entry name" value="COPPER RESISTANCE P-TYPE ATPASE (EUROFUNG)"/>
    <property type="match status" value="1"/>
</dbReference>
<dbReference type="PROSITE" id="PS00154">
    <property type="entry name" value="ATPASE_E1_E2"/>
    <property type="match status" value="1"/>
</dbReference>
<dbReference type="GO" id="GO:0016887">
    <property type="term" value="F:ATP hydrolysis activity"/>
    <property type="evidence" value="ECO:0007669"/>
    <property type="project" value="InterPro"/>
</dbReference>
<dbReference type="InterPro" id="IPR001757">
    <property type="entry name" value="P_typ_ATPase"/>
</dbReference>
<dbReference type="InterPro" id="IPR044492">
    <property type="entry name" value="P_typ_ATPase_HD_dom"/>
</dbReference>
<comment type="similarity">
    <text evidence="2 10">Belongs to the cation transport ATPase (P-type) (TC 3.A.3) family. Type IB subfamily.</text>
</comment>
<dbReference type="InterPro" id="IPR023298">
    <property type="entry name" value="ATPase_P-typ_TM_dom_sf"/>
</dbReference>
<dbReference type="Gene3D" id="2.70.150.10">
    <property type="entry name" value="Calcium-transporting ATPase, cytoplasmic transduction domain A"/>
    <property type="match status" value="1"/>
</dbReference>
<dbReference type="InterPro" id="IPR018303">
    <property type="entry name" value="ATPase_P-typ_P_site"/>
</dbReference>
<dbReference type="SFLD" id="SFLDS00003">
    <property type="entry name" value="Haloacid_Dehalogenase"/>
    <property type="match status" value="1"/>
</dbReference>
<feature type="domain" description="HMA" evidence="11">
    <location>
        <begin position="199"/>
        <end position="270"/>
    </location>
</feature>
<feature type="transmembrane region" description="Helical" evidence="10">
    <location>
        <begin position="516"/>
        <end position="541"/>
    </location>
</feature>
<dbReference type="GO" id="GO:0043682">
    <property type="term" value="F:P-type divalent copper transporter activity"/>
    <property type="evidence" value="ECO:0007669"/>
    <property type="project" value="TreeGrafter"/>
</dbReference>
<dbReference type="NCBIfam" id="TIGR01525">
    <property type="entry name" value="ATPase-IB_hvy"/>
    <property type="match status" value="1"/>
</dbReference>
<dbReference type="SFLD" id="SFLDG00002">
    <property type="entry name" value="C1.7:_P-type_atpase_like"/>
    <property type="match status" value="1"/>
</dbReference>
<proteinExistence type="inferred from homology"/>
<dbReference type="SUPFAM" id="SSF55008">
    <property type="entry name" value="HMA, heavy metal-associated domain"/>
    <property type="match status" value="2"/>
</dbReference>
<keyword evidence="4 10" id="KW-0479">Metal-binding</keyword>
<dbReference type="SUPFAM" id="SSF81653">
    <property type="entry name" value="Calcium ATPase, transduction domain A"/>
    <property type="match status" value="1"/>
</dbReference>
<sequence>MSIMNLIIHLNNLHCGNCENYVFELLSQHFEWKFQRGETGHDPELGDTIKPLSRGRNSKNSRLHGRILANDLDFDLKSGLISIGISDANVTTDDKSNRSEPPYADNSLAQSFIKKDLENAGFLVRDIYIETPHPPGVHVVEDQKTPYKPRSLFKSLNMQLNRRKWEKRHIQHCGKCQYSYKQRRDGTAMTEQARSEAQFRAVFAIGGMTCSNCAGIVERSIKEVVRNSVPDNESTVLVSAVNHTATVFIPNKQTVQQIIETVKETGYTAQLLEVLPLTCELRYKLTAAIEGMTCAACASAITNAVENLVFVDEVAVNVISKSATFILSTAESNSLRELQDTVEDCGFRFQILGGLEHVDISLVQKPARTVKLRISGMFCPRCPERVNEVLSKIESTEVIARDQVSMQTAFIKFKYFPNVEKGVTIRAIIDALAKGLSEGSDSNINISIVKKVSIEEHLRILSVRETYGIALRLVLAAIFAIPTFIFGVIGASLLHSQNNFRKWLEDPIWAGNASRMTWILFILATPVYFFVDSVFHTKALLEVRALWRQKNDWQRRVFRFGSMNLLISLGTTVAYFASIALLALSAVTTRESGQMGFTTTYFDSVVFLTLFLLTGRLLESFSKSRTALVISRLSLLKQREATLVEQQSETRFVNDKRMDVDHLEFGDFIRIAPGESPPVDCIIVQGHSGFDESALTGESAPIEHSIGEQVYAGTVNVGSHSLVGKLCALEGQSLLDQIVKTVRDGQLRKAPVEKLADSLTSYFVPLIVLLAIVTWVVWVSLGCSGLLPGHYLDIDLGGWTVWSLEFATSVFVVACPCGIGLAAPTALFVGSGLAAKHGILARGGGAAFQEGSKVSVVCFDKTGTLTLGGKPKVTNFAFHGNQVMRSIVVQTVKDLENASSHPIATGIKDFINNTFGDMLGNVKIPKVEEIAGRGLKGSYVLEGTSEKSPWNLMAPESAILGNEKFMMENNCQLTSSHLRMLADWKLEGKSVAILAIKCSNFFKSEEFFPVSLLAVRDEIRPEARGVIESLQREGIECWMLSGDNELTAGAVAKELNIHNVVAEISPDEKATKLNWIRGTHLVNGRPPVVAFVGDGINDGPALAAADVGVALASGTDLAMNACDFALLSSTNTLCSLLTLFQISRKVFRRVRFNFVWALIYNMIGIPIAAGVIYPYKNSRLSPVWASAAMAASSVSVVTSSLALRLYKPTEVAKDEQEKLNFEKSMPIEQKFP</sequence>
<dbReference type="CDD" id="cd00371">
    <property type="entry name" value="HMA"/>
    <property type="match status" value="2"/>
</dbReference>
<dbReference type="PROSITE" id="PS50846">
    <property type="entry name" value="HMA_2"/>
    <property type="match status" value="2"/>
</dbReference>
<dbReference type="PROSITE" id="PS01229">
    <property type="entry name" value="COF_2"/>
    <property type="match status" value="1"/>
</dbReference>
<dbReference type="Gene3D" id="3.40.50.1000">
    <property type="entry name" value="HAD superfamily/HAD-like"/>
    <property type="match status" value="1"/>
</dbReference>
<accession>A0A1G4JKX7</accession>
<feature type="transmembrane region" description="Helical" evidence="10">
    <location>
        <begin position="562"/>
        <end position="587"/>
    </location>
</feature>
<keyword evidence="8 10" id="KW-1133">Transmembrane helix</keyword>
<evidence type="ECO:0000256" key="6">
    <source>
        <dbReference type="ARBA" id="ARBA00022840"/>
    </source>
</evidence>
<dbReference type="GO" id="GO:0016020">
    <property type="term" value="C:membrane"/>
    <property type="evidence" value="ECO:0007669"/>
    <property type="project" value="UniProtKB-SubCell"/>
</dbReference>
<dbReference type="InterPro" id="IPR006121">
    <property type="entry name" value="HMA_dom"/>
</dbReference>
<dbReference type="PANTHER" id="PTHR43520">
    <property type="entry name" value="ATP7, ISOFORM B"/>
    <property type="match status" value="1"/>
</dbReference>
<dbReference type="InterPro" id="IPR059000">
    <property type="entry name" value="ATPase_P-type_domA"/>
</dbReference>
<name>A0A1G4JKX7_9SACH</name>
<gene>
    <name evidence="12" type="ORF">LADA_0F08966G</name>
</gene>
<feature type="transmembrane region" description="Helical" evidence="10">
    <location>
        <begin position="1154"/>
        <end position="1175"/>
    </location>
</feature>
<dbReference type="NCBIfam" id="TIGR01494">
    <property type="entry name" value="ATPase_P-type"/>
    <property type="match status" value="2"/>
</dbReference>
<evidence type="ECO:0000313" key="12">
    <source>
        <dbReference type="EMBL" id="SCU91261.1"/>
    </source>
</evidence>
<keyword evidence="9 10" id="KW-0472">Membrane</keyword>
<dbReference type="GO" id="GO:0005524">
    <property type="term" value="F:ATP binding"/>
    <property type="evidence" value="ECO:0007669"/>
    <property type="project" value="UniProtKB-UniRule"/>
</dbReference>
<evidence type="ECO:0000256" key="5">
    <source>
        <dbReference type="ARBA" id="ARBA00022741"/>
    </source>
</evidence>
<keyword evidence="6 10" id="KW-0067">ATP-binding</keyword>
<keyword evidence="5 10" id="KW-0547">Nucleotide-binding</keyword>
<evidence type="ECO:0000256" key="7">
    <source>
        <dbReference type="ARBA" id="ARBA00022967"/>
    </source>
</evidence>
<dbReference type="OrthoDB" id="432719at2759"/>
<dbReference type="Pfam" id="PF00403">
    <property type="entry name" value="HMA"/>
    <property type="match status" value="1"/>
</dbReference>
<evidence type="ECO:0000259" key="11">
    <source>
        <dbReference type="PROSITE" id="PS50846"/>
    </source>
</evidence>
<dbReference type="InterPro" id="IPR027256">
    <property type="entry name" value="P-typ_ATPase_IB"/>
</dbReference>
<evidence type="ECO:0000256" key="8">
    <source>
        <dbReference type="ARBA" id="ARBA00022989"/>
    </source>
</evidence>
<comment type="subcellular location">
    <subcellularLocation>
        <location evidence="1">Membrane</location>
        <topology evidence="1">Multi-pass membrane protein</topology>
    </subcellularLocation>
</comment>
<feature type="transmembrane region" description="Helical" evidence="10">
    <location>
        <begin position="469"/>
        <end position="496"/>
    </location>
</feature>
<dbReference type="InterPro" id="IPR017969">
    <property type="entry name" value="Heavy-metal-associated_CS"/>
</dbReference>
<dbReference type="SFLD" id="SFLDF00027">
    <property type="entry name" value="p-type_atpase"/>
    <property type="match status" value="1"/>
</dbReference>
<dbReference type="Gene3D" id="3.30.70.100">
    <property type="match status" value="2"/>
</dbReference>
<evidence type="ECO:0000313" key="13">
    <source>
        <dbReference type="Proteomes" id="UP000190274"/>
    </source>
</evidence>
<dbReference type="GO" id="GO:0055070">
    <property type="term" value="P:copper ion homeostasis"/>
    <property type="evidence" value="ECO:0007669"/>
    <property type="project" value="TreeGrafter"/>
</dbReference>
<evidence type="ECO:0000256" key="3">
    <source>
        <dbReference type="ARBA" id="ARBA00022692"/>
    </source>
</evidence>
<dbReference type="InterPro" id="IPR036412">
    <property type="entry name" value="HAD-like_sf"/>
</dbReference>
<dbReference type="GO" id="GO:0005507">
    <property type="term" value="F:copper ion binding"/>
    <property type="evidence" value="ECO:0007669"/>
    <property type="project" value="TreeGrafter"/>
</dbReference>
<feature type="transmembrane region" description="Helical" evidence="10">
    <location>
        <begin position="762"/>
        <end position="787"/>
    </location>
</feature>
<keyword evidence="13" id="KW-1185">Reference proteome</keyword>
<dbReference type="Pfam" id="PF00702">
    <property type="entry name" value="Hydrolase"/>
    <property type="match status" value="1"/>
</dbReference>
<dbReference type="PRINTS" id="PR00119">
    <property type="entry name" value="CATATPASE"/>
</dbReference>
<evidence type="ECO:0000256" key="4">
    <source>
        <dbReference type="ARBA" id="ARBA00022723"/>
    </source>
</evidence>
<feature type="transmembrane region" description="Helical" evidence="10">
    <location>
        <begin position="1181"/>
        <end position="1203"/>
    </location>
</feature>
<feature type="transmembrane region" description="Helical" evidence="10">
    <location>
        <begin position="807"/>
        <end position="829"/>
    </location>
</feature>
<dbReference type="PROSITE" id="PS01047">
    <property type="entry name" value="HMA_1"/>
    <property type="match status" value="1"/>
</dbReference>
<dbReference type="InterPro" id="IPR023214">
    <property type="entry name" value="HAD_sf"/>
</dbReference>
<reference evidence="12 13" key="1">
    <citation type="submission" date="2016-03" db="EMBL/GenBank/DDBJ databases">
        <authorList>
            <person name="Devillers H."/>
        </authorList>
    </citation>
    <scope>NUCLEOTIDE SEQUENCE [LARGE SCALE GENOMIC DNA]</scope>
    <source>
        <strain evidence="12">CBS 10888</strain>
    </source>
</reference>
<organism evidence="12 13">
    <name type="scientific">Lachancea dasiensis</name>
    <dbReference type="NCBI Taxonomy" id="1072105"/>
    <lineage>
        <taxon>Eukaryota</taxon>
        <taxon>Fungi</taxon>
        <taxon>Dikarya</taxon>
        <taxon>Ascomycota</taxon>
        <taxon>Saccharomycotina</taxon>
        <taxon>Saccharomycetes</taxon>
        <taxon>Saccharomycetales</taxon>
        <taxon>Saccharomycetaceae</taxon>
        <taxon>Lachancea</taxon>
    </lineage>
</organism>
<evidence type="ECO:0000256" key="2">
    <source>
        <dbReference type="ARBA" id="ARBA00006024"/>
    </source>
</evidence>
<keyword evidence="7" id="KW-1278">Translocase</keyword>
<dbReference type="InterPro" id="IPR023299">
    <property type="entry name" value="ATPase_P-typ_cyto_dom_N"/>
</dbReference>
<feature type="domain" description="HMA" evidence="11">
    <location>
        <begin position="283"/>
        <end position="350"/>
    </location>
</feature>
<evidence type="ECO:0000256" key="10">
    <source>
        <dbReference type="RuleBase" id="RU362081"/>
    </source>
</evidence>
<dbReference type="InterPro" id="IPR008250">
    <property type="entry name" value="ATPase_P-typ_transduc_dom_A_sf"/>
</dbReference>
<dbReference type="Gene3D" id="3.40.1110.10">
    <property type="entry name" value="Calcium-transporting ATPase, cytoplasmic domain N"/>
    <property type="match status" value="1"/>
</dbReference>
<dbReference type="AlphaFoldDB" id="A0A1G4JKX7"/>
<protein>
    <submittedName>
        <fullName evidence="12">LADA_0F08966g1_1</fullName>
    </submittedName>
</protein>
<dbReference type="InterPro" id="IPR036163">
    <property type="entry name" value="HMA_dom_sf"/>
</dbReference>
<dbReference type="SUPFAM" id="SSF56784">
    <property type="entry name" value="HAD-like"/>
    <property type="match status" value="1"/>
</dbReference>
<dbReference type="FunFam" id="2.70.150.10:FF:000068">
    <property type="entry name" value="Copper resistance-associated P-type ATPase"/>
    <property type="match status" value="1"/>
</dbReference>
<dbReference type="Pfam" id="PF00122">
    <property type="entry name" value="E1-E2_ATPase"/>
    <property type="match status" value="1"/>
</dbReference>
<dbReference type="Proteomes" id="UP000190274">
    <property type="component" value="Chromosome F"/>
</dbReference>
<dbReference type="SUPFAM" id="SSF81660">
    <property type="entry name" value="Metal cation-transporting ATPase, ATP-binding domain N"/>
    <property type="match status" value="1"/>
</dbReference>
<dbReference type="STRING" id="1266660.A0A1G4JKX7"/>